<evidence type="ECO:0000313" key="12">
    <source>
        <dbReference type="Proteomes" id="UP000019116"/>
    </source>
</evidence>
<dbReference type="InterPro" id="IPR040451">
    <property type="entry name" value="GH81_N"/>
</dbReference>
<dbReference type="PANTHER" id="PTHR31983">
    <property type="entry name" value="ENDO-1,3(4)-BETA-GLUCANASE 1"/>
    <property type="match status" value="1"/>
</dbReference>
<dbReference type="Gramene" id="TraesCAD_scaffold_087882_01G000100.1">
    <property type="protein sequence ID" value="TraesCAD_scaffold_087882_01G000100.1"/>
    <property type="gene ID" value="TraesCAD_scaffold_087882_01G000100"/>
</dbReference>
<keyword evidence="5" id="KW-0119">Carbohydrate metabolism</keyword>
<evidence type="ECO:0000313" key="11">
    <source>
        <dbReference type="EnsemblPlants" id="TraesCS3D02G408400.1.cds1"/>
    </source>
</evidence>
<proteinExistence type="inferred from homology"/>
<keyword evidence="4" id="KW-0378">Hydrolase</keyword>
<dbReference type="InterPro" id="IPR005200">
    <property type="entry name" value="Endo-beta-glucanase"/>
</dbReference>
<dbReference type="Gramene" id="TraesLDM3D03G01955160.1">
    <property type="protein sequence ID" value="TraesLDM3D03G01955160.1.CDS1"/>
    <property type="gene ID" value="TraesLDM3D03G01955160"/>
</dbReference>
<comment type="similarity">
    <text evidence="2">Belongs to the glycosyl hydrolase 81 family.</text>
</comment>
<dbReference type="GO" id="GO:0052861">
    <property type="term" value="F:endo-1,3(4)-beta-glucanase activity"/>
    <property type="evidence" value="ECO:0007669"/>
    <property type="project" value="InterPro"/>
</dbReference>
<keyword evidence="8" id="KW-0624">Polysaccharide degradation</keyword>
<feature type="domain" description="Glycosyl hydrolase family 81 N-terminal" evidence="9">
    <location>
        <begin position="69"/>
        <end position="341"/>
    </location>
</feature>
<keyword evidence="12" id="KW-1185">Reference proteome</keyword>
<accession>A0A3B6H385</accession>
<comment type="catalytic activity">
    <reaction evidence="1">
        <text>Hydrolysis of (1-&gt;3)-beta-D-glucosidic linkages in (1-&gt;3)-beta-D-glucans.</text>
        <dbReference type="EC" id="3.2.1.39"/>
    </reaction>
</comment>
<evidence type="ECO:0000259" key="9">
    <source>
        <dbReference type="Pfam" id="PF03639"/>
    </source>
</evidence>
<dbReference type="STRING" id="4565.A0A3B6H385"/>
<dbReference type="PROSITE" id="PS52008">
    <property type="entry name" value="GH81"/>
    <property type="match status" value="1"/>
</dbReference>
<evidence type="ECO:0000256" key="3">
    <source>
        <dbReference type="ARBA" id="ARBA00012780"/>
    </source>
</evidence>
<organism evidence="11">
    <name type="scientific">Triticum aestivum</name>
    <name type="common">Wheat</name>
    <dbReference type="NCBI Taxonomy" id="4565"/>
    <lineage>
        <taxon>Eukaryota</taxon>
        <taxon>Viridiplantae</taxon>
        <taxon>Streptophyta</taxon>
        <taxon>Embryophyta</taxon>
        <taxon>Tracheophyta</taxon>
        <taxon>Spermatophyta</taxon>
        <taxon>Magnoliopsida</taxon>
        <taxon>Liliopsida</taxon>
        <taxon>Poales</taxon>
        <taxon>Poaceae</taxon>
        <taxon>BOP clade</taxon>
        <taxon>Pooideae</taxon>
        <taxon>Triticodae</taxon>
        <taxon>Triticeae</taxon>
        <taxon>Triticinae</taxon>
        <taxon>Triticum</taxon>
    </lineage>
</organism>
<evidence type="ECO:0000256" key="1">
    <source>
        <dbReference type="ARBA" id="ARBA00000382"/>
    </source>
</evidence>
<evidence type="ECO:0000256" key="6">
    <source>
        <dbReference type="ARBA" id="ARBA00023295"/>
    </source>
</evidence>
<dbReference type="Gramene" id="TraesROB_scaffold_058038_01G000200.1">
    <property type="protein sequence ID" value="TraesROB_scaffold_058038_01G000200.1"/>
    <property type="gene ID" value="TraesROB_scaffold_058038_01G000200"/>
</dbReference>
<reference evidence="11" key="2">
    <citation type="submission" date="2018-10" db="UniProtKB">
        <authorList>
            <consortium name="EnsemblPlants"/>
        </authorList>
    </citation>
    <scope>IDENTIFICATION</scope>
</reference>
<dbReference type="Gramene" id="TraesWEE_scaffold_082034_01G000200.1">
    <property type="protein sequence ID" value="TraesWEE_scaffold_082034_01G000200.1"/>
    <property type="gene ID" value="TraesWEE_scaffold_082034_01G000200"/>
</dbReference>
<dbReference type="Gramene" id="TraesJUL3D03G01974710.1">
    <property type="protein sequence ID" value="TraesJUL3D03G01974710.1.CDS1"/>
    <property type="gene ID" value="TraesJUL3D03G01974710"/>
</dbReference>
<keyword evidence="7" id="KW-0961">Cell wall biogenesis/degradation</keyword>
<dbReference type="Gramene" id="TraesSYM3D03G01981050.1">
    <property type="protein sequence ID" value="TraesSYM3D03G01981050.1.CDS1"/>
    <property type="gene ID" value="TraesSYM3D03G01981050"/>
</dbReference>
<sequence length="748" mass="80485">MERRKMAQVATYVAVALAAFLFWQSTRSPTPPQPEMPPPPPSLGASVFPRAESAVLPDPARFFAPHLLAAPLPTGSFFQNFALNDGDQPEYIHPYLLKSAAAGLKVCYPKSVHSPSFHAQAFVADLTVSSPSDAAAAAAAGAGWRHIIAGFDDLSVTLDFSRSLRAFLVRGSPFVTVSTMCARRPVDISIASVHAFLEAAPRDDSLTRWRLRMNSGQTFLLYASAPIRLSMSSVTQLAAPGFLGVIRVAFLPDAAMEAVLDRYSGRYPTAGVAALDRPFSVDYGWCTQGSGDLLMLAHPLHLRLLSKDSRVRVLEDFRYRSIDGDLVGVVGDAWALRTDPVFPTWHSTRGISEDGVPEIVAALRKDVDDLASSAITTTSSYFYGKAVARAARLALIAEEVGCPDVIPAVHGFLNATVTPWLDGSFEGNGFLYDPKWGGLVTRQGMTDTGADFGFGIYNDHHYHLGYFVYAIAVLAKIDPAWGREYMPQACFMVADFMTLSPGAGASYTRLRTFDLWKLHSWAGGLTEFGDGRNQESTSEAVNAYYSAALLGLSYGDTQLVSAAATLTALEMLAAQTWWHIREGDAIYEDDFTGNNRVVGIVWANKRDSGLWFAPPEWKECRLGIQLLPIVPISEVLFPDAGFVKELVSWTAPALARDGVGDGWKGFVYALEGVYDKESALAKARALASHDDGNTLTNLLWWLHSRGSPGADAAAAAGVAGAAAVDAAGGTAHGMLLDMLAAEESLASA</sequence>
<dbReference type="OMA" id="YIQMIHA"/>
<dbReference type="OrthoDB" id="4473401at2759"/>
<dbReference type="EnsemblPlants" id="TraesCS3D02G408400.1">
    <property type="protein sequence ID" value="TraesCS3D02G408400.1.cds1"/>
    <property type="gene ID" value="TraesCS3D02G408400"/>
</dbReference>
<dbReference type="GO" id="GO:0071555">
    <property type="term" value="P:cell wall organization"/>
    <property type="evidence" value="ECO:0007669"/>
    <property type="project" value="UniProtKB-KW"/>
</dbReference>
<feature type="domain" description="Glycosyl hydrolase family 81 C-terminal" evidence="10">
    <location>
        <begin position="351"/>
        <end position="702"/>
    </location>
</feature>
<dbReference type="GO" id="GO:0000272">
    <property type="term" value="P:polysaccharide catabolic process"/>
    <property type="evidence" value="ECO:0007669"/>
    <property type="project" value="UniProtKB-KW"/>
</dbReference>
<protein>
    <recommendedName>
        <fullName evidence="3">glucan endo-1,3-beta-D-glucosidase</fullName>
        <ecNumber evidence="3">3.2.1.39</ecNumber>
    </recommendedName>
</protein>
<dbReference type="PANTHER" id="PTHR31983:SF0">
    <property type="entry name" value="GLUCAN ENDO-1,3-BETA-D-GLUCOSIDASE 2"/>
    <property type="match status" value="1"/>
</dbReference>
<reference evidence="11" key="1">
    <citation type="submission" date="2018-08" db="EMBL/GenBank/DDBJ databases">
        <authorList>
            <person name="Rossello M."/>
        </authorList>
    </citation>
    <scope>NUCLEOTIDE SEQUENCE [LARGE SCALE GENOMIC DNA]</scope>
    <source>
        <strain evidence="11">cv. Chinese Spring</strain>
    </source>
</reference>
<dbReference type="InterPro" id="IPR040720">
    <property type="entry name" value="GH81_C"/>
</dbReference>
<name>A0A3B6H385_WHEAT</name>
<dbReference type="Gene3D" id="2.70.98.30">
    <property type="entry name" value="Golgi alpha-mannosidase II, domain 4"/>
    <property type="match status" value="1"/>
</dbReference>
<gene>
    <name evidence="11" type="primary">LOC123080183</name>
</gene>
<dbReference type="Pfam" id="PF03639">
    <property type="entry name" value="Glyco_hydro_81"/>
    <property type="match status" value="1"/>
</dbReference>
<dbReference type="Gramene" id="TraesSTA3D03G01951890.1">
    <property type="protein sequence ID" value="TraesSTA3D03G01951890.1.CDS1"/>
    <property type="gene ID" value="TraesSTA3D03G01951890"/>
</dbReference>
<evidence type="ECO:0000256" key="8">
    <source>
        <dbReference type="ARBA" id="ARBA00023326"/>
    </source>
</evidence>
<dbReference type="AlphaFoldDB" id="A0A3B6H385"/>
<dbReference type="Proteomes" id="UP000019116">
    <property type="component" value="Chromosome 3D"/>
</dbReference>
<dbReference type="SMR" id="A0A3B6H385"/>
<evidence type="ECO:0000256" key="7">
    <source>
        <dbReference type="ARBA" id="ARBA00023316"/>
    </source>
</evidence>
<evidence type="ECO:0000256" key="4">
    <source>
        <dbReference type="ARBA" id="ARBA00022801"/>
    </source>
</evidence>
<dbReference type="GO" id="GO:0042973">
    <property type="term" value="F:glucan endo-1,3-beta-D-glucosidase activity"/>
    <property type="evidence" value="ECO:0007669"/>
    <property type="project" value="UniProtKB-EC"/>
</dbReference>
<dbReference type="Pfam" id="PF17652">
    <property type="entry name" value="Glyco_hydro81C"/>
    <property type="match status" value="1"/>
</dbReference>
<dbReference type="Gramene" id="TraesCS3D02G408400.1">
    <property type="protein sequence ID" value="TraesCS3D02G408400.1.cds1"/>
    <property type="gene ID" value="TraesCS3D02G408400"/>
</dbReference>
<evidence type="ECO:0000256" key="2">
    <source>
        <dbReference type="ARBA" id="ARBA00010730"/>
    </source>
</evidence>
<keyword evidence="6" id="KW-0326">Glycosidase</keyword>
<evidence type="ECO:0000256" key="5">
    <source>
        <dbReference type="ARBA" id="ARBA00023277"/>
    </source>
</evidence>
<evidence type="ECO:0000259" key="10">
    <source>
        <dbReference type="Pfam" id="PF17652"/>
    </source>
</evidence>
<dbReference type="EC" id="3.2.1.39" evidence="3"/>